<evidence type="ECO:0000256" key="6">
    <source>
        <dbReference type="ARBA" id="ARBA00023315"/>
    </source>
</evidence>
<comment type="subcellular location">
    <subcellularLocation>
        <location evidence="1">Cell inner membrane</location>
    </subcellularLocation>
</comment>
<keyword evidence="2" id="KW-1003">Cell membrane</keyword>
<accession>A0A1W1DVB9</accession>
<dbReference type="EC" id="2.3.1.-" evidence="7"/>
<evidence type="ECO:0000256" key="4">
    <source>
        <dbReference type="ARBA" id="ARBA00022679"/>
    </source>
</evidence>
<dbReference type="EMBL" id="FPHY01000042">
    <property type="protein sequence ID" value="SFV85687.1"/>
    <property type="molecule type" value="Genomic_DNA"/>
</dbReference>
<gene>
    <name evidence="7" type="ORF">MNB_SUP05-SYMBIONT-4-1009</name>
</gene>
<evidence type="ECO:0000256" key="5">
    <source>
        <dbReference type="ARBA" id="ARBA00023136"/>
    </source>
</evidence>
<sequence length="279" mass="31865">MIKFILNLFAIMPLRFNHFIGTLIGRILYFSHSRSRLIASKNIKVCFPKLSNKKRRALVKKSLIETGKGLSESGFVWCNSFEHNARHITQTNGIECLDDEQKIILLVPHFGCWEIAARVVSLHKPTTFMYKELKNKKQNALLLSLREQHHLGMAAANKKGVLKLQRASKEGQLIAILPDQYPGSEGSVSVPFFGHNAVTMTLLVKLARKNNAKVILTWAQRLSKGQGYELNFKPVNVLSESGEIEEDVTKMNQIIETLILTDPKQYLWDYKRFKGIIRY</sequence>
<dbReference type="InterPro" id="IPR004960">
    <property type="entry name" value="LipA_acyltrans"/>
</dbReference>
<dbReference type="PANTHER" id="PTHR30606:SF10">
    <property type="entry name" value="PHOSPHATIDYLINOSITOL MANNOSIDE ACYLTRANSFERASE"/>
    <property type="match status" value="1"/>
</dbReference>
<keyword evidence="5" id="KW-0472">Membrane</keyword>
<dbReference type="GO" id="GO:1901137">
    <property type="term" value="P:carbohydrate derivative biosynthetic process"/>
    <property type="evidence" value="ECO:0007669"/>
    <property type="project" value="UniProtKB-ARBA"/>
</dbReference>
<protein>
    <submittedName>
        <fullName evidence="7">Lipid A biosynthesis lauroyl acyltransferase</fullName>
        <ecNumber evidence="7">2.3.1.-</ecNumber>
    </submittedName>
</protein>
<dbReference type="PIRSF" id="PIRSF026649">
    <property type="entry name" value="MsbB"/>
    <property type="match status" value="1"/>
</dbReference>
<dbReference type="AlphaFoldDB" id="A0A1W1DVB9"/>
<keyword evidence="6 7" id="KW-0012">Acyltransferase</keyword>
<proteinExistence type="predicted"/>
<dbReference type="GO" id="GO:0005886">
    <property type="term" value="C:plasma membrane"/>
    <property type="evidence" value="ECO:0007669"/>
    <property type="project" value="UniProtKB-SubCell"/>
</dbReference>
<dbReference type="PANTHER" id="PTHR30606">
    <property type="entry name" value="LIPID A BIOSYNTHESIS LAUROYL ACYLTRANSFERASE"/>
    <property type="match status" value="1"/>
</dbReference>
<keyword evidence="3" id="KW-0997">Cell inner membrane</keyword>
<evidence type="ECO:0000313" key="7">
    <source>
        <dbReference type="EMBL" id="SFV85687.1"/>
    </source>
</evidence>
<name>A0A1W1DVB9_9ZZZZ</name>
<organism evidence="7">
    <name type="scientific">hydrothermal vent metagenome</name>
    <dbReference type="NCBI Taxonomy" id="652676"/>
    <lineage>
        <taxon>unclassified sequences</taxon>
        <taxon>metagenomes</taxon>
        <taxon>ecological metagenomes</taxon>
    </lineage>
</organism>
<keyword evidence="4 7" id="KW-0808">Transferase</keyword>
<evidence type="ECO:0000256" key="3">
    <source>
        <dbReference type="ARBA" id="ARBA00022519"/>
    </source>
</evidence>
<dbReference type="GO" id="GO:0008610">
    <property type="term" value="P:lipid biosynthetic process"/>
    <property type="evidence" value="ECO:0007669"/>
    <property type="project" value="UniProtKB-ARBA"/>
</dbReference>
<dbReference type="Pfam" id="PF03279">
    <property type="entry name" value="Lip_A_acyltrans"/>
    <property type="match status" value="1"/>
</dbReference>
<evidence type="ECO:0000256" key="1">
    <source>
        <dbReference type="ARBA" id="ARBA00004533"/>
    </source>
</evidence>
<dbReference type="CDD" id="cd07984">
    <property type="entry name" value="LPLAT_LABLAT-like"/>
    <property type="match status" value="1"/>
</dbReference>
<evidence type="ECO:0000256" key="2">
    <source>
        <dbReference type="ARBA" id="ARBA00022475"/>
    </source>
</evidence>
<reference evidence="7" key="1">
    <citation type="submission" date="2016-10" db="EMBL/GenBank/DDBJ databases">
        <authorList>
            <person name="de Groot N.N."/>
        </authorList>
    </citation>
    <scope>NUCLEOTIDE SEQUENCE</scope>
</reference>
<dbReference type="GO" id="GO:0016746">
    <property type="term" value="F:acyltransferase activity"/>
    <property type="evidence" value="ECO:0007669"/>
    <property type="project" value="UniProtKB-KW"/>
</dbReference>